<organism evidence="2 3">
    <name type="scientific">Penicillium angulare</name>
    <dbReference type="NCBI Taxonomy" id="116970"/>
    <lineage>
        <taxon>Eukaryota</taxon>
        <taxon>Fungi</taxon>
        <taxon>Dikarya</taxon>
        <taxon>Ascomycota</taxon>
        <taxon>Pezizomycotina</taxon>
        <taxon>Eurotiomycetes</taxon>
        <taxon>Eurotiomycetidae</taxon>
        <taxon>Eurotiales</taxon>
        <taxon>Aspergillaceae</taxon>
        <taxon>Penicillium</taxon>
    </lineage>
</organism>
<dbReference type="EMBL" id="JAPQKH010000001">
    <property type="protein sequence ID" value="KAJ5116258.1"/>
    <property type="molecule type" value="Genomic_DNA"/>
</dbReference>
<reference evidence="2" key="1">
    <citation type="submission" date="2022-11" db="EMBL/GenBank/DDBJ databases">
        <authorList>
            <person name="Petersen C."/>
        </authorList>
    </citation>
    <scope>NUCLEOTIDE SEQUENCE</scope>
    <source>
        <strain evidence="2">IBT 30069</strain>
    </source>
</reference>
<dbReference type="Proteomes" id="UP001149165">
    <property type="component" value="Unassembled WGS sequence"/>
</dbReference>
<comment type="caution">
    <text evidence="2">The sequence shown here is derived from an EMBL/GenBank/DDBJ whole genome shotgun (WGS) entry which is preliminary data.</text>
</comment>
<dbReference type="PANTHER" id="PTHR48174:SF5">
    <property type="entry name" value="VACUOLAR PROTEIN SORTING-ASSOCIATED PROTEIN 62"/>
    <property type="match status" value="1"/>
</dbReference>
<feature type="signal peptide" evidence="1">
    <location>
        <begin position="1"/>
        <end position="22"/>
    </location>
</feature>
<protein>
    <recommendedName>
        <fullName evidence="4">Vacuolar protein sorting-associated protein 62</fullName>
    </recommendedName>
</protein>
<accession>A0A9W9GDT6</accession>
<proteinExistence type="predicted"/>
<dbReference type="OrthoDB" id="188042at2759"/>
<evidence type="ECO:0000256" key="1">
    <source>
        <dbReference type="SAM" id="SignalP"/>
    </source>
</evidence>
<dbReference type="PANTHER" id="PTHR48174">
    <property type="entry name" value="DUF946 FAMILY PROTEIN"/>
    <property type="match status" value="1"/>
</dbReference>
<feature type="chain" id="PRO_5040796226" description="Vacuolar protein sorting-associated protein 62" evidence="1">
    <location>
        <begin position="23"/>
        <end position="337"/>
    </location>
</feature>
<evidence type="ECO:0000313" key="3">
    <source>
        <dbReference type="Proteomes" id="UP001149165"/>
    </source>
</evidence>
<gene>
    <name evidence="2" type="ORF">N7456_000606</name>
</gene>
<evidence type="ECO:0008006" key="4">
    <source>
        <dbReference type="Google" id="ProtNLM"/>
    </source>
</evidence>
<reference evidence="2" key="2">
    <citation type="journal article" date="2023" name="IMA Fungus">
        <title>Comparative genomic study of the Penicillium genus elucidates a diverse pangenome and 15 lateral gene transfer events.</title>
        <authorList>
            <person name="Petersen C."/>
            <person name="Sorensen T."/>
            <person name="Nielsen M.R."/>
            <person name="Sondergaard T.E."/>
            <person name="Sorensen J.L."/>
            <person name="Fitzpatrick D.A."/>
            <person name="Frisvad J.C."/>
            <person name="Nielsen K.L."/>
        </authorList>
    </citation>
    <scope>NUCLEOTIDE SEQUENCE</scope>
    <source>
        <strain evidence="2">IBT 30069</strain>
    </source>
</reference>
<dbReference type="Pfam" id="PF06101">
    <property type="entry name" value="Vps62"/>
    <property type="match status" value="1"/>
</dbReference>
<dbReference type="AlphaFoldDB" id="A0A9W9GDT6"/>
<evidence type="ECO:0000313" key="2">
    <source>
        <dbReference type="EMBL" id="KAJ5116258.1"/>
    </source>
</evidence>
<name>A0A9W9GDT6_9EURO</name>
<dbReference type="InterPro" id="IPR009291">
    <property type="entry name" value="Vps62"/>
</dbReference>
<sequence>MHLIYYFASFILPSLNVQPTLASSSQIKTIPKYVYDYAPLVWLHSQDPYKPSDLQAQLDNTTPQVNWTSIPNTPTPLTLDNLDQLNNLGNTSVYLTTHGGIAETPQPAWWDGITPDRDGRIGNGTGCAIIVVDHGKENVDAFYFYFYAYNKGDRVLGMEFGDHIGDWEHNMIRFSRGKPQAMWFSQHASGQAFKYKTLEKRGQRPYSYSANGTHANYAIKGQHDHTIPGLNLPTGLLLDYTNRGYLWDPTLNAYAYIYNTKSKRFTAADSESKSPVGWLEFNGRWGDARPRGEKTIFGEAKYMAGPNGPKFKVLDRKHVCPSSPCLVLPFKTWDVQD</sequence>
<keyword evidence="3" id="KW-1185">Reference proteome</keyword>
<keyword evidence="1" id="KW-0732">Signal</keyword>